<dbReference type="InterPro" id="IPR000182">
    <property type="entry name" value="GNAT_dom"/>
</dbReference>
<gene>
    <name evidence="2" type="ORF">SAMN04487991_1258</name>
</gene>
<feature type="domain" description="N-acetyltransferase" evidence="1">
    <location>
        <begin position="3"/>
        <end position="139"/>
    </location>
</feature>
<dbReference type="SUPFAM" id="SSF55729">
    <property type="entry name" value="Acyl-CoA N-acyltransferases (Nat)"/>
    <property type="match status" value="1"/>
</dbReference>
<keyword evidence="2" id="KW-0808">Transferase</keyword>
<dbReference type="Gene3D" id="3.40.630.30">
    <property type="match status" value="1"/>
</dbReference>
<dbReference type="STRING" id="588602.SAMN04487991_1258"/>
<accession>A0A1I3N4D6</accession>
<evidence type="ECO:0000313" key="2">
    <source>
        <dbReference type="EMBL" id="SFJ04101.1"/>
    </source>
</evidence>
<dbReference type="AlphaFoldDB" id="A0A1I3N4D6"/>
<dbReference type="Pfam" id="PF13508">
    <property type="entry name" value="Acetyltransf_7"/>
    <property type="match status" value="1"/>
</dbReference>
<dbReference type="PROSITE" id="PS51186">
    <property type="entry name" value="GNAT"/>
    <property type="match status" value="1"/>
</dbReference>
<keyword evidence="3" id="KW-1185">Reference proteome</keyword>
<organism evidence="2 3">
    <name type="scientific">Celeribacter neptunius</name>
    <dbReference type="NCBI Taxonomy" id="588602"/>
    <lineage>
        <taxon>Bacteria</taxon>
        <taxon>Pseudomonadati</taxon>
        <taxon>Pseudomonadota</taxon>
        <taxon>Alphaproteobacteria</taxon>
        <taxon>Rhodobacterales</taxon>
        <taxon>Roseobacteraceae</taxon>
        <taxon>Celeribacter</taxon>
    </lineage>
</organism>
<dbReference type="GO" id="GO:0016747">
    <property type="term" value="F:acyltransferase activity, transferring groups other than amino-acyl groups"/>
    <property type="evidence" value="ECO:0007669"/>
    <property type="project" value="InterPro"/>
</dbReference>
<dbReference type="Proteomes" id="UP000199630">
    <property type="component" value="Unassembled WGS sequence"/>
</dbReference>
<evidence type="ECO:0000259" key="1">
    <source>
        <dbReference type="PROSITE" id="PS51186"/>
    </source>
</evidence>
<dbReference type="CDD" id="cd04301">
    <property type="entry name" value="NAT_SF"/>
    <property type="match status" value="1"/>
</dbReference>
<evidence type="ECO:0000313" key="3">
    <source>
        <dbReference type="Proteomes" id="UP000199630"/>
    </source>
</evidence>
<name>A0A1I3N4D6_9RHOB</name>
<reference evidence="3" key="1">
    <citation type="submission" date="2016-10" db="EMBL/GenBank/DDBJ databases">
        <authorList>
            <person name="Varghese N."/>
            <person name="Submissions S."/>
        </authorList>
    </citation>
    <scope>NUCLEOTIDE SEQUENCE [LARGE SCALE GENOMIC DNA]</scope>
    <source>
        <strain evidence="3">DSM 26471</strain>
    </source>
</reference>
<dbReference type="EMBL" id="FORH01000002">
    <property type="protein sequence ID" value="SFJ04101.1"/>
    <property type="molecule type" value="Genomic_DNA"/>
</dbReference>
<protein>
    <submittedName>
        <fullName evidence="2">Acetyltransferase (GNAT) domain-containing protein</fullName>
    </submittedName>
</protein>
<dbReference type="InterPro" id="IPR016181">
    <property type="entry name" value="Acyl_CoA_acyltransferase"/>
</dbReference>
<sequence>MTAEIRSATRGDIPAMAAIVARWEAETDWNPAHASLEVIENALDEAFDLREIWVIGDPVEAYISVDPSREHIGGFYVGPKRQGYGKRLMDKVKEGRTHLTLNTHLPNADAQRFYAREGFTALEEQAATLDGMPDELKMEWAA</sequence>
<proteinExistence type="predicted"/>